<evidence type="ECO:0000313" key="4">
    <source>
        <dbReference type="Proteomes" id="UP000694300"/>
    </source>
</evidence>
<sequence>MAENRVAGGAVPIVGMHHVGVQVADLERSLAFYRDLLGFEEVLRTTRDDPSVGAITGHPGAVVDVAHLRPPSSAVLLELTEYRGVERRAVDTATANPGTAHTCYVVQDLDAVHAALVARGVRTVSPHVVAPPAGPMRGGRVVYVQDPDGVRGELVQLPPAVMPDPGR</sequence>
<dbReference type="PANTHER" id="PTHR43048">
    <property type="entry name" value="METHYLMALONYL-COA EPIMERASE"/>
    <property type="match status" value="1"/>
</dbReference>
<gene>
    <name evidence="3" type="ORF">I4I82_24850</name>
</gene>
<evidence type="ECO:0000313" key="3">
    <source>
        <dbReference type="EMBL" id="MBW0130879.1"/>
    </source>
</evidence>
<evidence type="ECO:0000256" key="1">
    <source>
        <dbReference type="ARBA" id="ARBA00022723"/>
    </source>
</evidence>
<dbReference type="RefSeq" id="WP_218596068.1">
    <property type="nucleotide sequence ID" value="NZ_JADQDF010000001.1"/>
</dbReference>
<name>A0ABS6UFB4_9PSEU</name>
<dbReference type="InterPro" id="IPR004360">
    <property type="entry name" value="Glyas_Fos-R_dOase_dom"/>
</dbReference>
<dbReference type="PANTHER" id="PTHR43048:SF3">
    <property type="entry name" value="METHYLMALONYL-COA EPIMERASE, MITOCHONDRIAL"/>
    <property type="match status" value="1"/>
</dbReference>
<protein>
    <submittedName>
        <fullName evidence="3">VOC family protein</fullName>
    </submittedName>
</protein>
<dbReference type="InterPro" id="IPR051785">
    <property type="entry name" value="MMCE/EMCE_epimerase"/>
</dbReference>
<evidence type="ECO:0000259" key="2">
    <source>
        <dbReference type="PROSITE" id="PS51819"/>
    </source>
</evidence>
<dbReference type="Pfam" id="PF00903">
    <property type="entry name" value="Glyoxalase"/>
    <property type="match status" value="1"/>
</dbReference>
<dbReference type="InterPro" id="IPR037523">
    <property type="entry name" value="VOC_core"/>
</dbReference>
<keyword evidence="4" id="KW-1185">Reference proteome</keyword>
<dbReference type="Proteomes" id="UP000694300">
    <property type="component" value="Unassembled WGS sequence"/>
</dbReference>
<dbReference type="InterPro" id="IPR018146">
    <property type="entry name" value="Glyoxalase_1_CS"/>
</dbReference>
<feature type="domain" description="VOC" evidence="2">
    <location>
        <begin position="15"/>
        <end position="157"/>
    </location>
</feature>
<keyword evidence="1" id="KW-0479">Metal-binding</keyword>
<organism evidence="3 4">
    <name type="scientific">Pseudonocardia oceani</name>
    <dbReference type="NCBI Taxonomy" id="2792013"/>
    <lineage>
        <taxon>Bacteria</taxon>
        <taxon>Bacillati</taxon>
        <taxon>Actinomycetota</taxon>
        <taxon>Actinomycetes</taxon>
        <taxon>Pseudonocardiales</taxon>
        <taxon>Pseudonocardiaceae</taxon>
        <taxon>Pseudonocardia</taxon>
    </lineage>
</organism>
<comment type="caution">
    <text evidence="3">The sequence shown here is derived from an EMBL/GenBank/DDBJ whole genome shotgun (WGS) entry which is preliminary data.</text>
</comment>
<dbReference type="EMBL" id="JADQDF010000001">
    <property type="protein sequence ID" value="MBW0130879.1"/>
    <property type="molecule type" value="Genomic_DNA"/>
</dbReference>
<dbReference type="PROSITE" id="PS00934">
    <property type="entry name" value="GLYOXALASE_I_1"/>
    <property type="match status" value="1"/>
</dbReference>
<dbReference type="PROSITE" id="PS51819">
    <property type="entry name" value="VOC"/>
    <property type="match status" value="1"/>
</dbReference>
<proteinExistence type="predicted"/>
<reference evidence="3 4" key="1">
    <citation type="submission" date="2020-11" db="EMBL/GenBank/DDBJ databases">
        <title>Pseudonocardia abyssalis sp. nov. and Pseudonocardia oceani sp. nov., description and phylogenomic analysis of two novel actinomycetes isolated from the deep Southern Ocean.</title>
        <authorList>
            <person name="Parra J."/>
        </authorList>
    </citation>
    <scope>NUCLEOTIDE SEQUENCE [LARGE SCALE GENOMIC DNA]</scope>
    <source>
        <strain evidence="4">KRD185</strain>
    </source>
</reference>
<accession>A0ABS6UFB4</accession>